<dbReference type="Proteomes" id="UP000321323">
    <property type="component" value="Chromosome"/>
</dbReference>
<evidence type="ECO:0000256" key="1">
    <source>
        <dbReference type="SAM" id="SignalP"/>
    </source>
</evidence>
<gene>
    <name evidence="2" type="ORF">E7V67_027135</name>
</gene>
<reference evidence="2 3" key="1">
    <citation type="journal article" date="2019" name="Int. J. Syst. Evol. Microbiol.">
        <title>The Draft Whole-Genome Sequence of the Antibiotic Producer Empedobacter haloabium ATCC 31962 Provides Indications for Its Taxonomic Reclassification.</title>
        <authorList>
            <person name="Miess H."/>
            <person name="Arlt P."/>
            <person name="Apel A.K."/>
            <person name="Weber T."/>
            <person name="Nieselt K."/>
            <person name="Hanssen F."/>
            <person name="Czemmel S."/>
            <person name="Nahnsen S."/>
            <person name="Gross H."/>
        </authorList>
    </citation>
    <scope>NUCLEOTIDE SEQUENCE [LARGE SCALE GENOMIC DNA]</scope>
    <source>
        <strain evidence="2 3">ATCC 31962</strain>
    </source>
</reference>
<sequence length="138" mass="14075">MNLFVNLLAGALLAGAGMAQAADMTVGIEGLKNANGQVLVAVFDRAADFLKQPVRVAAVTAQQGKVRVSIAGLPAGDYALSVFQDENGNGKLDKNVIGMPVEPYGFSNDAAGSFGPPSFLDAVVHLADTGGSATITLR</sequence>
<accession>A0ABZ1UKR7</accession>
<keyword evidence="3" id="KW-1185">Reference proteome</keyword>
<protein>
    <submittedName>
        <fullName evidence="2">DUF2141 domain-containing protein</fullName>
    </submittedName>
</protein>
<name>A0ABZ1UKR7_9BURK</name>
<evidence type="ECO:0000313" key="2">
    <source>
        <dbReference type="EMBL" id="WUR13315.1"/>
    </source>
</evidence>
<dbReference type="Pfam" id="PF09912">
    <property type="entry name" value="DUF2141"/>
    <property type="match status" value="1"/>
</dbReference>
<evidence type="ECO:0000313" key="3">
    <source>
        <dbReference type="Proteomes" id="UP000321323"/>
    </source>
</evidence>
<feature type="signal peptide" evidence="1">
    <location>
        <begin position="1"/>
        <end position="21"/>
    </location>
</feature>
<dbReference type="EMBL" id="CP136508">
    <property type="protein sequence ID" value="WUR13315.1"/>
    <property type="molecule type" value="Genomic_DNA"/>
</dbReference>
<proteinExistence type="predicted"/>
<keyword evidence="1" id="KW-0732">Signal</keyword>
<organism evidence="2 3">
    <name type="scientific">[Empedobacter] haloabium</name>
    <dbReference type="NCBI Taxonomy" id="592317"/>
    <lineage>
        <taxon>Bacteria</taxon>
        <taxon>Pseudomonadati</taxon>
        <taxon>Pseudomonadota</taxon>
        <taxon>Betaproteobacteria</taxon>
        <taxon>Burkholderiales</taxon>
        <taxon>Oxalobacteraceae</taxon>
        <taxon>Telluria group</taxon>
        <taxon>Telluria group incertae sedis</taxon>
    </lineage>
</organism>
<dbReference type="InterPro" id="IPR018673">
    <property type="entry name" value="DUF2141"/>
</dbReference>
<feature type="chain" id="PRO_5046134982" evidence="1">
    <location>
        <begin position="22"/>
        <end position="138"/>
    </location>
</feature>